<dbReference type="AlphaFoldDB" id="A0A8H7PK76"/>
<feature type="region of interest" description="Disordered" evidence="1">
    <location>
        <begin position="80"/>
        <end position="129"/>
    </location>
</feature>
<feature type="compositionally biased region" description="Polar residues" evidence="1">
    <location>
        <begin position="96"/>
        <end position="126"/>
    </location>
</feature>
<feature type="region of interest" description="Disordered" evidence="1">
    <location>
        <begin position="32"/>
        <end position="51"/>
    </location>
</feature>
<accession>A0A8H7PK76</accession>
<dbReference type="Proteomes" id="UP000654370">
    <property type="component" value="Unassembled WGS sequence"/>
</dbReference>
<evidence type="ECO:0000256" key="1">
    <source>
        <dbReference type="SAM" id="MobiDB-lite"/>
    </source>
</evidence>
<feature type="domain" description="Zn(2)-C6 fungal-type" evidence="2">
    <location>
        <begin position="14"/>
        <end position="79"/>
    </location>
</feature>
<keyword evidence="4" id="KW-1185">Reference proteome</keyword>
<evidence type="ECO:0000313" key="3">
    <source>
        <dbReference type="EMBL" id="KAG2174751.1"/>
    </source>
</evidence>
<sequence>MKDPGKCDKARETKRSTLACLSCRSVRQKCNGEPPEGLLDQHSNSSTRESPVKSLQPCDRCILNQHECLWNQSRRFGRPRKAQRMAGVQPGLASPAFSSSSVRTDTRGSSASLPNINAETSSSRSPTDYKAPIQTNGVLNLLSDENAINLSDVLSLMQSDVDTLSWFEQGQAIPEVSSSMALNESTWSPIMDQSHLHMDENAAPKLTIEPMSFEAVPLISLAAVTSSTNSSTLLSAGIDIGEENRDNLDELTLQGFQRYVELSLDPPPMTSEDTTRIRRVLLEPLETRLLGERSLYLAMAAAGYRMAGEDFTLADSLFEESFNCIQQYLSNSDRGDPDIIGAVDAMHAIQACSVLAPYAYGTRSVFKAEELLLGAAQLAVRHDLHQLDSTEASNDHLSFRAQMNSLASGIWKLRIRCAAILVESLSVERAQGGAAKARLQALDTMVSNLQKALRGSDRSLIVKNECKNRKKLHAMIVASEIMLYGAQIHLHRLRWVPTFNLKLRGCSFNVLNNVDRSAGNLDEVSRTNESLSFINELENETEYDLARQSMATIHSCANKILKLIPNEAEEGCEKAEQKSNSPTTNLPITTFYRWPYFACVQVIAAFGQLIGLTAHRRSASCRPSTLHISNMMVGICMDAQCTPEELIAFPRQDEDNALPVKWLRLEACSNLQLAESMLLCMEVIWPVAENSYSLDLQLDAFMALLIDSMETPSLYTHLSNLANWSFPFESISANATVIHGDGAKIPEIDCDEG</sequence>
<dbReference type="EMBL" id="JAEPQZ010000012">
    <property type="protein sequence ID" value="KAG2174751.1"/>
    <property type="molecule type" value="Genomic_DNA"/>
</dbReference>
<evidence type="ECO:0000313" key="4">
    <source>
        <dbReference type="Proteomes" id="UP000654370"/>
    </source>
</evidence>
<dbReference type="CDD" id="cd00067">
    <property type="entry name" value="GAL4"/>
    <property type="match status" value="1"/>
</dbReference>
<evidence type="ECO:0000259" key="2">
    <source>
        <dbReference type="SMART" id="SM00066"/>
    </source>
</evidence>
<dbReference type="PANTHER" id="PTHR47431:SF1">
    <property type="entry name" value="ZN(II)2CYS6 TRANSCRIPTION FACTOR (EUROFUNG)"/>
    <property type="match status" value="1"/>
</dbReference>
<dbReference type="GO" id="GO:0000981">
    <property type="term" value="F:DNA-binding transcription factor activity, RNA polymerase II-specific"/>
    <property type="evidence" value="ECO:0007669"/>
    <property type="project" value="InterPro"/>
</dbReference>
<dbReference type="PANTHER" id="PTHR47431">
    <property type="entry name" value="ZN(II)2CYS6 TRANSCRIPTION FACTOR (EUROFUNG)-RELATED"/>
    <property type="match status" value="1"/>
</dbReference>
<reference evidence="3" key="1">
    <citation type="submission" date="2020-12" db="EMBL/GenBank/DDBJ databases">
        <title>Metabolic potential, ecology and presence of endohyphal bacteria is reflected in genomic diversity of Mucoromycotina.</title>
        <authorList>
            <person name="Muszewska A."/>
            <person name="Okrasinska A."/>
            <person name="Steczkiewicz K."/>
            <person name="Drgas O."/>
            <person name="Orlowska M."/>
            <person name="Perlinska-Lenart U."/>
            <person name="Aleksandrzak-Piekarczyk T."/>
            <person name="Szatraj K."/>
            <person name="Zielenkiewicz U."/>
            <person name="Pilsyk S."/>
            <person name="Malc E."/>
            <person name="Mieczkowski P."/>
            <person name="Kruszewska J.S."/>
            <person name="Biernat P."/>
            <person name="Pawlowska J."/>
        </authorList>
    </citation>
    <scope>NUCLEOTIDE SEQUENCE</scope>
    <source>
        <strain evidence="3">WA0000067209</strain>
    </source>
</reference>
<comment type="caution">
    <text evidence="3">The sequence shown here is derived from an EMBL/GenBank/DDBJ whole genome shotgun (WGS) entry which is preliminary data.</text>
</comment>
<dbReference type="SUPFAM" id="SSF57701">
    <property type="entry name" value="Zn2/Cys6 DNA-binding domain"/>
    <property type="match status" value="1"/>
</dbReference>
<dbReference type="SMART" id="SM00066">
    <property type="entry name" value="GAL4"/>
    <property type="match status" value="1"/>
</dbReference>
<dbReference type="InterPro" id="IPR036864">
    <property type="entry name" value="Zn2-C6_fun-type_DNA-bd_sf"/>
</dbReference>
<organism evidence="3 4">
    <name type="scientific">Mortierella isabellina</name>
    <name type="common">Filamentous fungus</name>
    <name type="synonym">Umbelopsis isabellina</name>
    <dbReference type="NCBI Taxonomy" id="91625"/>
    <lineage>
        <taxon>Eukaryota</taxon>
        <taxon>Fungi</taxon>
        <taxon>Fungi incertae sedis</taxon>
        <taxon>Mucoromycota</taxon>
        <taxon>Mucoromycotina</taxon>
        <taxon>Umbelopsidomycetes</taxon>
        <taxon>Umbelopsidales</taxon>
        <taxon>Umbelopsidaceae</taxon>
        <taxon>Umbelopsis</taxon>
    </lineage>
</organism>
<gene>
    <name evidence="3" type="ORF">INT43_005809</name>
</gene>
<dbReference type="OrthoDB" id="2424402at2759"/>
<dbReference type="InterPro" id="IPR001138">
    <property type="entry name" value="Zn2Cys6_DnaBD"/>
</dbReference>
<name>A0A8H7PK76_MORIS</name>
<dbReference type="GO" id="GO:0008270">
    <property type="term" value="F:zinc ion binding"/>
    <property type="evidence" value="ECO:0007669"/>
    <property type="project" value="InterPro"/>
</dbReference>
<protein>
    <recommendedName>
        <fullName evidence="2">Zn(2)-C6 fungal-type domain-containing protein</fullName>
    </recommendedName>
</protein>
<proteinExistence type="predicted"/>